<reference evidence="2 3" key="1">
    <citation type="submission" date="2021-04" db="EMBL/GenBank/DDBJ databases">
        <title>Complete genome sequence of Stygiolobus sp. KN-1.</title>
        <authorList>
            <person name="Nakamura K."/>
            <person name="Sakai H."/>
            <person name="Kurosawa N."/>
        </authorList>
    </citation>
    <scope>NUCLEOTIDE SEQUENCE [LARGE SCALE GENOMIC DNA]</scope>
    <source>
        <strain evidence="2 3">KN-1</strain>
    </source>
</reference>
<dbReference type="KEGG" id="csty:KN1_14320"/>
<dbReference type="PROSITE" id="PS51740">
    <property type="entry name" value="SPOVT_ABRB"/>
    <property type="match status" value="1"/>
</dbReference>
<dbReference type="Gene3D" id="2.10.260.10">
    <property type="match status" value="1"/>
</dbReference>
<name>A0A8D5U5V7_9CREN</name>
<gene>
    <name evidence="2" type="ORF">KN1_14320</name>
</gene>
<dbReference type="AlphaFoldDB" id="A0A8D5U5V7"/>
<keyword evidence="3" id="KW-1185">Reference proteome</keyword>
<dbReference type="SMART" id="SM00966">
    <property type="entry name" value="SpoVT_AbrB"/>
    <property type="match status" value="1"/>
</dbReference>
<dbReference type="GeneID" id="66163149"/>
<dbReference type="GO" id="GO:0003677">
    <property type="term" value="F:DNA binding"/>
    <property type="evidence" value="ECO:0007669"/>
    <property type="project" value="InterPro"/>
</dbReference>
<dbReference type="SUPFAM" id="SSF89447">
    <property type="entry name" value="AbrB/MazE/MraZ-like"/>
    <property type="match status" value="1"/>
</dbReference>
<proteinExistence type="predicted"/>
<dbReference type="EMBL" id="AP024597">
    <property type="protein sequence ID" value="BCU70135.1"/>
    <property type="molecule type" value="Genomic_DNA"/>
</dbReference>
<evidence type="ECO:0000313" key="3">
    <source>
        <dbReference type="Proteomes" id="UP000825123"/>
    </source>
</evidence>
<accession>A0A8D5U5V7</accession>
<protein>
    <submittedName>
        <fullName evidence="2">AbrB family transcriptional regulator</fullName>
    </submittedName>
</protein>
<sequence>MLVRVDDKGRVYLPKEIREKAGSKEFYLVELPTGIMLIPRLEDPVKALGEEGKKLPDVSVKELKRVAREEAERELGLR</sequence>
<organism evidence="2 3">
    <name type="scientific">Stygiolobus caldivivus</name>
    <dbReference type="NCBI Taxonomy" id="2824673"/>
    <lineage>
        <taxon>Archaea</taxon>
        <taxon>Thermoproteota</taxon>
        <taxon>Thermoprotei</taxon>
        <taxon>Sulfolobales</taxon>
        <taxon>Sulfolobaceae</taxon>
        <taxon>Stygiolobus</taxon>
    </lineage>
</organism>
<dbReference type="InterPro" id="IPR007159">
    <property type="entry name" value="SpoVT-AbrB_dom"/>
</dbReference>
<dbReference type="InterPro" id="IPR037914">
    <property type="entry name" value="SpoVT-AbrB_sf"/>
</dbReference>
<dbReference type="Proteomes" id="UP000825123">
    <property type="component" value="Chromosome"/>
</dbReference>
<evidence type="ECO:0000259" key="1">
    <source>
        <dbReference type="PROSITE" id="PS51740"/>
    </source>
</evidence>
<evidence type="ECO:0000313" key="2">
    <source>
        <dbReference type="EMBL" id="BCU70135.1"/>
    </source>
</evidence>
<dbReference type="RefSeq" id="WP_221286542.1">
    <property type="nucleotide sequence ID" value="NZ_AP024597.1"/>
</dbReference>
<feature type="domain" description="SpoVT-AbrB" evidence="1">
    <location>
        <begin position="1"/>
        <end position="42"/>
    </location>
</feature>